<dbReference type="InterPro" id="IPR019038">
    <property type="entry name" value="POLD3"/>
</dbReference>
<evidence type="ECO:0000256" key="3">
    <source>
        <dbReference type="ARBA" id="ARBA00022705"/>
    </source>
</evidence>
<dbReference type="GO" id="GO:0003887">
    <property type="term" value="F:DNA-directed DNA polymerase activity"/>
    <property type="evidence" value="ECO:0007669"/>
    <property type="project" value="TreeGrafter"/>
</dbReference>
<keyword evidence="3" id="KW-0235">DNA replication</keyword>
<organism evidence="6 7">
    <name type="scientific">Pristionchus fissidentatus</name>
    <dbReference type="NCBI Taxonomy" id="1538716"/>
    <lineage>
        <taxon>Eukaryota</taxon>
        <taxon>Metazoa</taxon>
        <taxon>Ecdysozoa</taxon>
        <taxon>Nematoda</taxon>
        <taxon>Chromadorea</taxon>
        <taxon>Rhabditida</taxon>
        <taxon>Rhabditina</taxon>
        <taxon>Diplogasteromorpha</taxon>
        <taxon>Diplogasteroidea</taxon>
        <taxon>Neodiplogasteridae</taxon>
        <taxon>Pristionchus</taxon>
    </lineage>
</organism>
<accession>A0AAV5WJ36</accession>
<feature type="compositionally biased region" description="Low complexity" evidence="5">
    <location>
        <begin position="436"/>
        <end position="454"/>
    </location>
</feature>
<feature type="compositionally biased region" description="Polar residues" evidence="5">
    <location>
        <begin position="456"/>
        <end position="465"/>
    </location>
</feature>
<dbReference type="PANTHER" id="PTHR17598">
    <property type="entry name" value="DNA POLYMERASE DELTA SUBUNIT 3"/>
    <property type="match status" value="1"/>
</dbReference>
<evidence type="ECO:0000256" key="5">
    <source>
        <dbReference type="SAM" id="MobiDB-lite"/>
    </source>
</evidence>
<dbReference type="GO" id="GO:0043625">
    <property type="term" value="C:delta DNA polymerase complex"/>
    <property type="evidence" value="ECO:0007669"/>
    <property type="project" value="InterPro"/>
</dbReference>
<gene>
    <name evidence="6" type="ORF">PFISCL1PPCAC_22740</name>
</gene>
<dbReference type="AlphaFoldDB" id="A0AAV5WJ36"/>
<feature type="region of interest" description="Disordered" evidence="5">
    <location>
        <begin position="205"/>
        <end position="399"/>
    </location>
</feature>
<protein>
    <recommendedName>
        <fullName evidence="2">DNA polymerase delta subunit 3</fullName>
    </recommendedName>
</protein>
<dbReference type="GO" id="GO:0006297">
    <property type="term" value="P:nucleotide-excision repair, DNA gap filling"/>
    <property type="evidence" value="ECO:0007669"/>
    <property type="project" value="TreeGrafter"/>
</dbReference>
<dbReference type="GO" id="GO:1904161">
    <property type="term" value="P:DNA synthesis involved in UV-damage excision repair"/>
    <property type="evidence" value="ECO:0007669"/>
    <property type="project" value="TreeGrafter"/>
</dbReference>
<dbReference type="GO" id="GO:0006271">
    <property type="term" value="P:DNA strand elongation involved in DNA replication"/>
    <property type="evidence" value="ECO:0007669"/>
    <property type="project" value="TreeGrafter"/>
</dbReference>
<dbReference type="EMBL" id="BTSY01000006">
    <property type="protein sequence ID" value="GMT31443.1"/>
    <property type="molecule type" value="Genomic_DNA"/>
</dbReference>
<dbReference type="Gene3D" id="3.90.1030.20">
    <property type="entry name" value="DNA polymerase delta, p66 (Cdc27) subunit, wHTH domain"/>
    <property type="match status" value="1"/>
</dbReference>
<feature type="compositionally biased region" description="Basic and acidic residues" evidence="5">
    <location>
        <begin position="414"/>
        <end position="431"/>
    </location>
</feature>
<comment type="subcellular location">
    <subcellularLocation>
        <location evidence="1">Nucleus</location>
    </subcellularLocation>
</comment>
<feature type="compositionally biased region" description="Basic and acidic residues" evidence="5">
    <location>
        <begin position="350"/>
        <end position="365"/>
    </location>
</feature>
<evidence type="ECO:0000256" key="1">
    <source>
        <dbReference type="ARBA" id="ARBA00004123"/>
    </source>
</evidence>
<sequence>VARMEPEQVAEQLELMLYNESKFVTALTLARHTDTDSRLAMGVMRDFYAKVDEEQRRKHGLYGVYVLTGERADRDASHRDATILVREADLERTKTTFSRLDECTLFSLQCQPIEELHSLLRSDALDNDEFIDSDHKRLGIVFTDLKLDAMERCMAGNPRPPNTFDIMTANAAGKRDVFAFKREQEEKKKKKEEAEAKKMEQLFQKACDRQKTPKNSPKKVPASPFSSGKKKEVKQQEDEEMDEASNSPILNRKRQRKIMLDDEEPVVEKEKNKGEKSPKETAPKKRKEDEKKEKKKEEPKKKRVVIESDDDLFDAGDSSPEKKKVKEEEEEQMEVDEEETSSKGKRGGGKKKEEKKGRTLEESGVLRRSPRKHSQTPSSQGPTKKFVTQDVTVLDPDGSMTTTRVQVAVEVSEEELKKEEEEARKPLEAVKKANVPASKPAAKGAPAVKKAPAKQSKINSFFTKK</sequence>
<feature type="compositionally biased region" description="Basic and acidic residues" evidence="5">
    <location>
        <begin position="266"/>
        <end position="306"/>
    </location>
</feature>
<feature type="region of interest" description="Disordered" evidence="5">
    <location>
        <begin position="413"/>
        <end position="465"/>
    </location>
</feature>
<comment type="caution">
    <text evidence="6">The sequence shown here is derived from an EMBL/GenBank/DDBJ whole genome shotgun (WGS) entry which is preliminary data.</text>
</comment>
<evidence type="ECO:0000256" key="4">
    <source>
        <dbReference type="ARBA" id="ARBA00023242"/>
    </source>
</evidence>
<dbReference type="PANTHER" id="PTHR17598:SF13">
    <property type="entry name" value="DNA POLYMERASE DELTA SUBUNIT 3"/>
    <property type="match status" value="1"/>
</dbReference>
<feature type="non-terminal residue" evidence="6">
    <location>
        <position position="1"/>
    </location>
</feature>
<evidence type="ECO:0000313" key="7">
    <source>
        <dbReference type="Proteomes" id="UP001432322"/>
    </source>
</evidence>
<proteinExistence type="predicted"/>
<reference evidence="6" key="1">
    <citation type="submission" date="2023-10" db="EMBL/GenBank/DDBJ databases">
        <title>Genome assembly of Pristionchus species.</title>
        <authorList>
            <person name="Yoshida K."/>
            <person name="Sommer R.J."/>
        </authorList>
    </citation>
    <scope>NUCLEOTIDE SEQUENCE</scope>
    <source>
        <strain evidence="6">RS5133</strain>
    </source>
</reference>
<evidence type="ECO:0000256" key="2">
    <source>
        <dbReference type="ARBA" id="ARBA00017589"/>
    </source>
</evidence>
<keyword evidence="4" id="KW-0539">Nucleus</keyword>
<evidence type="ECO:0000313" key="6">
    <source>
        <dbReference type="EMBL" id="GMT31443.1"/>
    </source>
</evidence>
<feature type="compositionally biased region" description="Acidic residues" evidence="5">
    <location>
        <begin position="328"/>
        <end position="339"/>
    </location>
</feature>
<dbReference type="Pfam" id="PF09507">
    <property type="entry name" value="CDC27"/>
    <property type="match status" value="1"/>
</dbReference>
<dbReference type="InterPro" id="IPR041913">
    <property type="entry name" value="POLD3_sf"/>
</dbReference>
<name>A0AAV5WJ36_9BILA</name>
<keyword evidence="7" id="KW-1185">Reference proteome</keyword>
<dbReference type="Proteomes" id="UP001432322">
    <property type="component" value="Unassembled WGS sequence"/>
</dbReference>